<feature type="transmembrane region" description="Helical" evidence="2">
    <location>
        <begin position="118"/>
        <end position="144"/>
    </location>
</feature>
<name>A0ABN3MAI9_9ACTN</name>
<keyword evidence="2" id="KW-0812">Transmembrane</keyword>
<reference evidence="3 4" key="1">
    <citation type="journal article" date="2019" name="Int. J. Syst. Evol. Microbiol.">
        <title>The Global Catalogue of Microorganisms (GCM) 10K type strain sequencing project: providing services to taxonomists for standard genome sequencing and annotation.</title>
        <authorList>
            <consortium name="The Broad Institute Genomics Platform"/>
            <consortium name="The Broad Institute Genome Sequencing Center for Infectious Disease"/>
            <person name="Wu L."/>
            <person name="Ma J."/>
        </authorList>
    </citation>
    <scope>NUCLEOTIDE SEQUENCE [LARGE SCALE GENOMIC DNA]</scope>
    <source>
        <strain evidence="3 4">JCM 5062</strain>
    </source>
</reference>
<evidence type="ECO:0008006" key="5">
    <source>
        <dbReference type="Google" id="ProtNLM"/>
    </source>
</evidence>
<proteinExistence type="predicted"/>
<keyword evidence="2" id="KW-0472">Membrane</keyword>
<feature type="region of interest" description="Disordered" evidence="1">
    <location>
        <begin position="246"/>
        <end position="273"/>
    </location>
</feature>
<protein>
    <recommendedName>
        <fullName evidence="5">DUF2637 domain-containing protein</fullName>
    </recommendedName>
</protein>
<feature type="compositionally biased region" description="Pro residues" evidence="1">
    <location>
        <begin position="261"/>
        <end position="273"/>
    </location>
</feature>
<evidence type="ECO:0000256" key="2">
    <source>
        <dbReference type="SAM" id="Phobius"/>
    </source>
</evidence>
<dbReference type="InterPro" id="IPR021235">
    <property type="entry name" value="DUF2637"/>
</dbReference>
<dbReference type="Proteomes" id="UP001499942">
    <property type="component" value="Unassembled WGS sequence"/>
</dbReference>
<feature type="transmembrane region" description="Helical" evidence="2">
    <location>
        <begin position="195"/>
        <end position="215"/>
    </location>
</feature>
<organism evidence="3 4">
    <name type="scientific">Streptomyces gobitricini</name>
    <dbReference type="NCBI Taxonomy" id="68211"/>
    <lineage>
        <taxon>Bacteria</taxon>
        <taxon>Bacillati</taxon>
        <taxon>Actinomycetota</taxon>
        <taxon>Actinomycetes</taxon>
        <taxon>Kitasatosporales</taxon>
        <taxon>Streptomycetaceae</taxon>
        <taxon>Streptomyces</taxon>
    </lineage>
</organism>
<sequence length="273" mass="29582">MYETPSRFSQSQDQGRPSSPADRLPVHDHEGDPAGLQSPPAFDALDPSWDEELAALLGESDPSRRWDSPPATVRADVPEPYGDERPMAGLQQITAELPPVRHPLASHRRVPPKKHVITLLRTGSILIAALTAVIVSMVSVYGGMVAYEPLLRNATRPGASDGVVRWWPLLVYGPWLVASLSILRAAFHRRRATHSWSAVLLFSTIAMVLCVAQAPRTPLDATAAALPAVAALACFQQLVRQITLTRPPRQAAPRHRNVTGPPRPGPLRPGPPG</sequence>
<evidence type="ECO:0000313" key="4">
    <source>
        <dbReference type="Proteomes" id="UP001499942"/>
    </source>
</evidence>
<dbReference type="Pfam" id="PF10935">
    <property type="entry name" value="DUF2637"/>
    <property type="match status" value="1"/>
</dbReference>
<evidence type="ECO:0000256" key="1">
    <source>
        <dbReference type="SAM" id="MobiDB-lite"/>
    </source>
</evidence>
<gene>
    <name evidence="3" type="ORF">GCM10010393_33690</name>
</gene>
<feature type="region of interest" description="Disordered" evidence="1">
    <location>
        <begin position="1"/>
        <end position="82"/>
    </location>
</feature>
<dbReference type="RefSeq" id="WP_344361812.1">
    <property type="nucleotide sequence ID" value="NZ_BAAASR010000018.1"/>
</dbReference>
<evidence type="ECO:0000313" key="3">
    <source>
        <dbReference type="EMBL" id="GAA2498696.1"/>
    </source>
</evidence>
<accession>A0ABN3MAI9</accession>
<keyword evidence="4" id="KW-1185">Reference proteome</keyword>
<feature type="compositionally biased region" description="Polar residues" evidence="1">
    <location>
        <begin position="1"/>
        <end position="17"/>
    </location>
</feature>
<keyword evidence="2" id="KW-1133">Transmembrane helix</keyword>
<dbReference type="EMBL" id="BAAASR010000018">
    <property type="protein sequence ID" value="GAA2498696.1"/>
    <property type="molecule type" value="Genomic_DNA"/>
</dbReference>
<feature type="transmembrane region" description="Helical" evidence="2">
    <location>
        <begin position="164"/>
        <end position="183"/>
    </location>
</feature>
<comment type="caution">
    <text evidence="3">The sequence shown here is derived from an EMBL/GenBank/DDBJ whole genome shotgun (WGS) entry which is preliminary data.</text>
</comment>